<name>A0ABR9A2N0_9PSED</name>
<comment type="caution">
    <text evidence="1">The sequence shown here is derived from an EMBL/GenBank/DDBJ whole genome shotgun (WGS) entry which is preliminary data.</text>
</comment>
<organism evidence="1 2">
    <name type="scientific">Pseudomonas lutea</name>
    <dbReference type="NCBI Taxonomy" id="243924"/>
    <lineage>
        <taxon>Bacteria</taxon>
        <taxon>Pseudomonadati</taxon>
        <taxon>Pseudomonadota</taxon>
        <taxon>Gammaproteobacteria</taxon>
        <taxon>Pseudomonadales</taxon>
        <taxon>Pseudomonadaceae</taxon>
        <taxon>Pseudomonas</taxon>
    </lineage>
</organism>
<protein>
    <submittedName>
        <fullName evidence="1">Uncharacterized protein</fullName>
    </submittedName>
</protein>
<gene>
    <name evidence="1" type="ORF">IFT62_03890</name>
</gene>
<dbReference type="EMBL" id="JACYNP010000001">
    <property type="protein sequence ID" value="MBD8120345.1"/>
    <property type="molecule type" value="Genomic_DNA"/>
</dbReference>
<evidence type="ECO:0000313" key="2">
    <source>
        <dbReference type="Proteomes" id="UP000625247"/>
    </source>
</evidence>
<evidence type="ECO:0000313" key="1">
    <source>
        <dbReference type="EMBL" id="MBD8120345.1"/>
    </source>
</evidence>
<reference evidence="1 2" key="1">
    <citation type="journal article" date="2020" name="FEMS Microbiol. Ecol.">
        <title>Temporal dynamics of bacterial communities during seed development and maturation.</title>
        <authorList>
            <person name="Chesneau G."/>
            <person name="Torres-Cortes G."/>
            <person name="Briand M."/>
            <person name="Darrasse A."/>
            <person name="Preveaux A."/>
            <person name="Marais C."/>
            <person name="Jacques M.A."/>
            <person name="Shade A."/>
            <person name="Barret M."/>
        </authorList>
    </citation>
    <scope>NUCLEOTIDE SEQUENCE [LARGE SCALE GENOMIC DNA]</scope>
    <source>
        <strain evidence="1 2">CFBP13723</strain>
    </source>
</reference>
<dbReference type="Proteomes" id="UP000625247">
    <property type="component" value="Unassembled WGS sequence"/>
</dbReference>
<sequence length="119" mass="13197">MAWFRQKKPLSAEDREIRDAILSLKTLKVRDGRVSIDPSEVVDRPGYLEARRQAAELVHGRLARPAEPTASADWDLVDALGIDAFVSKLSQSLQQSRVQGLSLADALKQLKFVPSELST</sequence>
<accession>A0ABR9A2N0</accession>
<dbReference type="RefSeq" id="WP_191943073.1">
    <property type="nucleotide sequence ID" value="NZ_JACYNP010000001.1"/>
</dbReference>
<proteinExistence type="predicted"/>
<keyword evidence="2" id="KW-1185">Reference proteome</keyword>